<feature type="domain" description="Poly A polymerase head" evidence="6">
    <location>
        <begin position="55"/>
        <end position="193"/>
    </location>
</feature>
<evidence type="ECO:0000256" key="4">
    <source>
        <dbReference type="ARBA" id="ARBA00022884"/>
    </source>
</evidence>
<keyword evidence="3" id="KW-0547">Nucleotide-binding</keyword>
<dbReference type="Pfam" id="PF01743">
    <property type="entry name" value="PolyA_pol"/>
    <property type="match status" value="1"/>
</dbReference>
<evidence type="ECO:0000313" key="9">
    <source>
        <dbReference type="Proteomes" id="UP001648503"/>
    </source>
</evidence>
<dbReference type="Gene3D" id="1.10.3090.10">
    <property type="entry name" value="cca-adding enzyme, domain 2"/>
    <property type="match status" value="1"/>
</dbReference>
<keyword evidence="9" id="KW-1185">Reference proteome</keyword>
<sequence length="529" mass="59348">MNTSVSHSGHLKRHHGTLPIPKVTLTNTESKIRELLLSTAAHIQSAEPDQPPLVLRIAGGWVRDKLLGKDSDDIDIAINSMKGEPFAHHLKAYMLSIGLTMSAVATIQVNPDKSKHLETATARVFGHDIDFVHLRTEIYDGDSRNPIVDFGTPLEDTLRRDITINAMFYNLHTGEIEDLSGKGLDDLSSGTIRTPLGPLKTFEDDPLRVLRVIRFATRFGYKIVPEILTAAADDFIKSAFIKKITRERIGAEMDKMLSGPDPVRAVKLIVDIGFYPLVFRMPSELSQLEEIDPQRAYLANYILDLLYQSHQLPQIGLLQLPLSNQNYRNLHLAACMLPYHNQTFKLKNKEVSVVRHIVCNSIKLSNNDGDVAHALVNSYVLVRDIAVRNFAEVDSLDRMFVRELGARPIGANWDLAVLMALIHDLTNIAISKEDTSSFSLKDDEAVKAIAMYSKLLNSITFHQVHDAHAVKPLLDGKEIAALLGIKPSPQIGRYLYHVMEWQLTHTHTTKEQCIEFLQARFGNRRGDIN</sequence>
<evidence type="ECO:0008006" key="10">
    <source>
        <dbReference type="Google" id="ProtNLM"/>
    </source>
</evidence>
<dbReference type="Proteomes" id="UP001648503">
    <property type="component" value="Unassembled WGS sequence"/>
</dbReference>
<organism evidence="8 9">
    <name type="scientific">Batrachochytrium salamandrivorans</name>
    <dbReference type="NCBI Taxonomy" id="1357716"/>
    <lineage>
        <taxon>Eukaryota</taxon>
        <taxon>Fungi</taxon>
        <taxon>Fungi incertae sedis</taxon>
        <taxon>Chytridiomycota</taxon>
        <taxon>Chytridiomycota incertae sedis</taxon>
        <taxon>Chytridiomycetes</taxon>
        <taxon>Rhizophydiales</taxon>
        <taxon>Rhizophydiales incertae sedis</taxon>
        <taxon>Batrachochytrium</taxon>
    </lineage>
</organism>
<dbReference type="CDD" id="cd05398">
    <property type="entry name" value="NT_ClassII-CCAase"/>
    <property type="match status" value="1"/>
</dbReference>
<dbReference type="EMBL" id="JAFCIX010000555">
    <property type="protein sequence ID" value="KAH6587723.1"/>
    <property type="molecule type" value="Genomic_DNA"/>
</dbReference>
<evidence type="ECO:0000313" key="8">
    <source>
        <dbReference type="EMBL" id="KAH6587723.1"/>
    </source>
</evidence>
<dbReference type="SUPFAM" id="SSF81301">
    <property type="entry name" value="Nucleotidyltransferase"/>
    <property type="match status" value="1"/>
</dbReference>
<gene>
    <name evidence="8" type="ORF">BASA50_011327</name>
</gene>
<dbReference type="InterPro" id="IPR032828">
    <property type="entry name" value="PolyA_RNA-bd"/>
</dbReference>
<protein>
    <recommendedName>
        <fullName evidence="10">Poly A polymerase head domain-containing protein</fullName>
    </recommendedName>
</protein>
<keyword evidence="4 5" id="KW-0694">RNA-binding</keyword>
<keyword evidence="2 5" id="KW-0808">Transferase</keyword>
<dbReference type="SUPFAM" id="SSF81891">
    <property type="entry name" value="Poly A polymerase C-terminal region-like"/>
    <property type="match status" value="1"/>
</dbReference>
<feature type="domain" description="tRNA nucleotidyltransferase/poly(A) polymerase RNA and SrmB- binding" evidence="7">
    <location>
        <begin position="239"/>
        <end position="279"/>
    </location>
</feature>
<name>A0ABQ8EWE2_9FUNG</name>
<evidence type="ECO:0000256" key="3">
    <source>
        <dbReference type="ARBA" id="ARBA00022741"/>
    </source>
</evidence>
<evidence type="ECO:0000256" key="5">
    <source>
        <dbReference type="RuleBase" id="RU003953"/>
    </source>
</evidence>
<dbReference type="Gene3D" id="3.30.460.10">
    <property type="entry name" value="Beta Polymerase, domain 2"/>
    <property type="match status" value="1"/>
</dbReference>
<evidence type="ECO:0000256" key="1">
    <source>
        <dbReference type="ARBA" id="ARBA00007265"/>
    </source>
</evidence>
<evidence type="ECO:0000256" key="2">
    <source>
        <dbReference type="ARBA" id="ARBA00022679"/>
    </source>
</evidence>
<evidence type="ECO:0000259" key="6">
    <source>
        <dbReference type="Pfam" id="PF01743"/>
    </source>
</evidence>
<comment type="caution">
    <text evidence="8">The sequence shown here is derived from an EMBL/GenBank/DDBJ whole genome shotgun (WGS) entry which is preliminary data.</text>
</comment>
<dbReference type="PANTHER" id="PTHR13734">
    <property type="entry name" value="TRNA-NUCLEOTIDYLTRANSFERASE"/>
    <property type="match status" value="1"/>
</dbReference>
<dbReference type="InterPro" id="IPR002646">
    <property type="entry name" value="PolA_pol_head_dom"/>
</dbReference>
<accession>A0ABQ8EWE2</accession>
<dbReference type="Pfam" id="PF12627">
    <property type="entry name" value="PolyA_pol_RNAbd"/>
    <property type="match status" value="1"/>
</dbReference>
<dbReference type="PANTHER" id="PTHR13734:SF5">
    <property type="entry name" value="CCA TRNA NUCLEOTIDYLTRANSFERASE, MITOCHONDRIAL"/>
    <property type="match status" value="1"/>
</dbReference>
<comment type="similarity">
    <text evidence="1 5">Belongs to the tRNA nucleotidyltransferase/poly(A) polymerase family.</text>
</comment>
<proteinExistence type="inferred from homology"/>
<evidence type="ECO:0000259" key="7">
    <source>
        <dbReference type="Pfam" id="PF12627"/>
    </source>
</evidence>
<reference evidence="8 9" key="1">
    <citation type="submission" date="2021-02" db="EMBL/GenBank/DDBJ databases">
        <title>Variation within the Batrachochytrium salamandrivorans European outbreak.</title>
        <authorList>
            <person name="Kelly M."/>
            <person name="Pasmans F."/>
            <person name="Shea T.P."/>
            <person name="Munoz J.F."/>
            <person name="Carranza S."/>
            <person name="Cuomo C.A."/>
            <person name="Martel A."/>
        </authorList>
    </citation>
    <scope>NUCLEOTIDE SEQUENCE [LARGE SCALE GENOMIC DNA]</scope>
    <source>
        <strain evidence="8 9">AMFP18/2</strain>
    </source>
</reference>
<dbReference type="InterPro" id="IPR043519">
    <property type="entry name" value="NT_sf"/>
</dbReference>